<evidence type="ECO:0000313" key="2">
    <source>
        <dbReference type="EMBL" id="NDV63543.1"/>
    </source>
</evidence>
<evidence type="ECO:0000313" key="3">
    <source>
        <dbReference type="Proteomes" id="UP000478417"/>
    </source>
</evidence>
<dbReference type="GO" id="GO:0015385">
    <property type="term" value="F:sodium:proton antiporter activity"/>
    <property type="evidence" value="ECO:0007669"/>
    <property type="project" value="TreeGrafter"/>
</dbReference>
<feature type="transmembrane region" description="Helical" evidence="1">
    <location>
        <begin position="38"/>
        <end position="57"/>
    </location>
</feature>
<dbReference type="EMBL" id="JAAGNX010000003">
    <property type="protein sequence ID" value="NDV63543.1"/>
    <property type="molecule type" value="Genomic_DNA"/>
</dbReference>
<dbReference type="InterPro" id="IPR005133">
    <property type="entry name" value="PhaG_MnhG_YufB"/>
</dbReference>
<comment type="caution">
    <text evidence="2">The sequence shown here is derived from an EMBL/GenBank/DDBJ whole genome shotgun (WGS) entry which is preliminary data.</text>
</comment>
<feature type="transmembrane region" description="Helical" evidence="1">
    <location>
        <begin position="6"/>
        <end position="26"/>
    </location>
</feature>
<dbReference type="Proteomes" id="UP000478417">
    <property type="component" value="Unassembled WGS sequence"/>
</dbReference>
<dbReference type="PANTHER" id="PTHR34703:SF1">
    <property type="entry name" value="ANTIPORTER SUBUNIT MNHG2-RELATED"/>
    <property type="match status" value="1"/>
</dbReference>
<dbReference type="PANTHER" id="PTHR34703">
    <property type="entry name" value="ANTIPORTER SUBUNIT MNHG2-RELATED"/>
    <property type="match status" value="1"/>
</dbReference>
<feature type="transmembrane region" description="Helical" evidence="1">
    <location>
        <begin position="63"/>
        <end position="85"/>
    </location>
</feature>
<dbReference type="AlphaFoldDB" id="A0A6B2M459"/>
<protein>
    <submittedName>
        <fullName evidence="2">Monovalent cation/H(+) antiporter subunit G</fullName>
    </submittedName>
</protein>
<evidence type="ECO:0000256" key="1">
    <source>
        <dbReference type="SAM" id="Phobius"/>
    </source>
</evidence>
<reference evidence="2 3" key="1">
    <citation type="submission" date="2020-02" db="EMBL/GenBank/DDBJ databases">
        <title>Albibacoteraceae fam. nov., the first described family within the subdivision 4 Verrucomicrobia.</title>
        <authorList>
            <person name="Xi F."/>
        </authorList>
    </citation>
    <scope>NUCLEOTIDE SEQUENCE [LARGE SCALE GENOMIC DNA]</scope>
    <source>
        <strain evidence="2 3">CK1056</strain>
    </source>
</reference>
<keyword evidence="1" id="KW-0472">Membrane</keyword>
<keyword evidence="3" id="KW-1185">Reference proteome</keyword>
<keyword evidence="1" id="KW-0812">Transmembrane</keyword>
<gene>
    <name evidence="2" type="ORF">G0Q06_13845</name>
</gene>
<sequence>MITEILTAFFLVLGSGVILLAAIGILRLPDALCRGHALGKGMTAGLILVLIGLWFYLGIEVAGIKVPLAVIFQFLTIPIASHLLVRQAYRNTKSREQK</sequence>
<organism evidence="2 3">
    <name type="scientific">Oceanipulchritudo coccoides</name>
    <dbReference type="NCBI Taxonomy" id="2706888"/>
    <lineage>
        <taxon>Bacteria</taxon>
        <taxon>Pseudomonadati</taxon>
        <taxon>Verrucomicrobiota</taxon>
        <taxon>Opitutia</taxon>
        <taxon>Puniceicoccales</taxon>
        <taxon>Oceanipulchritudinaceae</taxon>
        <taxon>Oceanipulchritudo</taxon>
    </lineage>
</organism>
<keyword evidence="1" id="KW-1133">Transmembrane helix</keyword>
<name>A0A6B2M459_9BACT</name>
<dbReference type="RefSeq" id="WP_163967224.1">
    <property type="nucleotide sequence ID" value="NZ_JAAGNX010000003.1"/>
</dbReference>
<dbReference type="Pfam" id="PF03334">
    <property type="entry name" value="PhaG_MnhG_YufB"/>
    <property type="match status" value="1"/>
</dbReference>
<proteinExistence type="predicted"/>
<accession>A0A6B2M459</accession>